<dbReference type="Proteomes" id="UP001580928">
    <property type="component" value="Unassembled WGS sequence"/>
</dbReference>
<protein>
    <submittedName>
        <fullName evidence="1">Uncharacterized protein</fullName>
    </submittedName>
</protein>
<accession>A0ABV5CGJ3</accession>
<comment type="caution">
    <text evidence="1">The sequence shown here is derived from an EMBL/GenBank/DDBJ whole genome shotgun (WGS) entry which is preliminary data.</text>
</comment>
<name>A0ABV5CGJ3_9SPHI</name>
<dbReference type="RefSeq" id="WP_375558187.1">
    <property type="nucleotide sequence ID" value="NZ_JBBVGT010000003.1"/>
</dbReference>
<evidence type="ECO:0000313" key="2">
    <source>
        <dbReference type="Proteomes" id="UP001580928"/>
    </source>
</evidence>
<reference evidence="1 2" key="1">
    <citation type="submission" date="2024-04" db="EMBL/GenBank/DDBJ databases">
        <title>Albibacterium profundi sp. nov., isolated from sediment of the Challenger Deep of Mariana Trench.</title>
        <authorList>
            <person name="Wang Y."/>
        </authorList>
    </citation>
    <scope>NUCLEOTIDE SEQUENCE [LARGE SCALE GENOMIC DNA]</scope>
    <source>
        <strain evidence="1 2">RHL897</strain>
    </source>
</reference>
<dbReference type="EMBL" id="JBBVGT010000003">
    <property type="protein sequence ID" value="MFB5946659.1"/>
    <property type="molecule type" value="Genomic_DNA"/>
</dbReference>
<organism evidence="1 2">
    <name type="scientific">Albibacterium profundi</name>
    <dbReference type="NCBI Taxonomy" id="3134906"/>
    <lineage>
        <taxon>Bacteria</taxon>
        <taxon>Pseudomonadati</taxon>
        <taxon>Bacteroidota</taxon>
        <taxon>Sphingobacteriia</taxon>
        <taxon>Sphingobacteriales</taxon>
        <taxon>Sphingobacteriaceae</taxon>
        <taxon>Albibacterium</taxon>
    </lineage>
</organism>
<sequence>MLISTAPIVISFSDSEFIINVMMQLELEGKAQGSVDAKEIPVTGYILPFNELITHILQASFNLVNERDIIAFFPSVPTPPPNFS</sequence>
<gene>
    <name evidence="1" type="ORF">WKR92_12565</name>
</gene>
<proteinExistence type="predicted"/>
<keyword evidence="2" id="KW-1185">Reference proteome</keyword>
<evidence type="ECO:0000313" key="1">
    <source>
        <dbReference type="EMBL" id="MFB5946659.1"/>
    </source>
</evidence>